<dbReference type="GeneID" id="20195499"/>
<accession>T1EFZ7</accession>
<protein>
    <recommendedName>
        <fullName evidence="10">Major facilitator superfamily (MFS) profile domain-containing protein</fullName>
    </recommendedName>
</protein>
<comment type="similarity">
    <text evidence="8">Belongs to the major facilitator superfamily. Sugar transporter (TC 2.A.1.1) family.</text>
</comment>
<dbReference type="EMBL" id="AMQM01006226">
    <property type="status" value="NOT_ANNOTATED_CDS"/>
    <property type="molecule type" value="Genomic_DNA"/>
</dbReference>
<keyword evidence="13" id="KW-1185">Reference proteome</keyword>
<dbReference type="InterPro" id="IPR044775">
    <property type="entry name" value="MFS_ERD6/Tret1-like"/>
</dbReference>
<dbReference type="InterPro" id="IPR036259">
    <property type="entry name" value="MFS_trans_sf"/>
</dbReference>
<dbReference type="HOGENOM" id="CLU_001265_30_5_1"/>
<feature type="transmembrane region" description="Helical" evidence="9">
    <location>
        <begin position="81"/>
        <end position="99"/>
    </location>
</feature>
<dbReference type="NCBIfam" id="TIGR00879">
    <property type="entry name" value="SP"/>
    <property type="match status" value="1"/>
</dbReference>
<evidence type="ECO:0000256" key="5">
    <source>
        <dbReference type="ARBA" id="ARBA00022692"/>
    </source>
</evidence>
<sequence>MSPSTRKILFSSMPCYLGALSFGFVIGYTSPSLPKMQEIDEPLYNSPNSSAWFGSLATIGGMLGCPLAGILVDKLGRKKSIMASSLPFLIGWLGIAWGTSLDVLYLARLLTGLGGGMVCVVSPLYISETSSKEIRGKLGTGVQLFVTIGIVLVYGLGVYYSWRSLALWCSALPVITLLFSFYIPETPRYLLDQGNKSEAYLVLLSIRETSSAAELEMDEMVGLVEEDGGKQSTRQQQQLSSFYSDLMTPDLYKPLLVSILIMAFQQLTGINVVMFYTVSIFMAAGFEKQNGGLATLAIGLVQVVFTFASAMLMDRAGRRILLMAASLGMCVSCFVMAACYRGNVGDVSSVAASVSQSTSTSNIGLAVLISLIVYVAAFALGWGPIPMLLTSEIFPAKTRGTAMGLATLMNWFMAFLVTLYFEDVKQMFGMDGVFGFFGACSLLATMYVFLYVPETKGKSLEDISAFFFTPSRIIRSI</sequence>
<reference evidence="13" key="1">
    <citation type="submission" date="2012-12" db="EMBL/GenBank/DDBJ databases">
        <authorList>
            <person name="Hellsten U."/>
            <person name="Grimwood J."/>
            <person name="Chapman J.A."/>
            <person name="Shapiro H."/>
            <person name="Aerts A."/>
            <person name="Otillar R.P."/>
            <person name="Terry A.Y."/>
            <person name="Boore J.L."/>
            <person name="Simakov O."/>
            <person name="Marletaz F."/>
            <person name="Cho S.-J."/>
            <person name="Edsinger-Gonzales E."/>
            <person name="Havlak P."/>
            <person name="Kuo D.-H."/>
            <person name="Larsson T."/>
            <person name="Lv J."/>
            <person name="Arendt D."/>
            <person name="Savage R."/>
            <person name="Osoegawa K."/>
            <person name="de Jong P."/>
            <person name="Lindberg D.R."/>
            <person name="Seaver E.C."/>
            <person name="Weisblat D.A."/>
            <person name="Putnam N.H."/>
            <person name="Grigoriev I.V."/>
            <person name="Rokhsar D.S."/>
        </authorList>
    </citation>
    <scope>NUCLEOTIDE SEQUENCE</scope>
</reference>
<evidence type="ECO:0000256" key="4">
    <source>
        <dbReference type="ARBA" id="ARBA00022597"/>
    </source>
</evidence>
<proteinExistence type="inferred from homology"/>
<feature type="transmembrane region" description="Helical" evidence="9">
    <location>
        <begin position="165"/>
        <end position="183"/>
    </location>
</feature>
<dbReference type="InterPro" id="IPR003663">
    <property type="entry name" value="Sugar/inositol_transpt"/>
</dbReference>
<dbReference type="EMBL" id="KB097336">
    <property type="protein sequence ID" value="ESN97478.1"/>
    <property type="molecule type" value="Genomic_DNA"/>
</dbReference>
<feature type="domain" description="Major facilitator superfamily (MFS) profile" evidence="10">
    <location>
        <begin position="7"/>
        <end position="456"/>
    </location>
</feature>
<evidence type="ECO:0000256" key="8">
    <source>
        <dbReference type="RuleBase" id="RU003346"/>
    </source>
</evidence>
<evidence type="ECO:0000256" key="2">
    <source>
        <dbReference type="ARBA" id="ARBA00022448"/>
    </source>
</evidence>
<gene>
    <name evidence="12" type="primary">20195499</name>
    <name evidence="11" type="ORF">HELRODRAFT_114157</name>
</gene>
<dbReference type="STRING" id="6412.T1EFZ7"/>
<keyword evidence="7 9" id="KW-0472">Membrane</keyword>
<dbReference type="InParanoid" id="T1EFZ7"/>
<dbReference type="PROSITE" id="PS00216">
    <property type="entry name" value="SUGAR_TRANSPORT_1"/>
    <property type="match status" value="2"/>
</dbReference>
<evidence type="ECO:0000256" key="3">
    <source>
        <dbReference type="ARBA" id="ARBA00022475"/>
    </source>
</evidence>
<dbReference type="InterPro" id="IPR005828">
    <property type="entry name" value="MFS_sugar_transport-like"/>
</dbReference>
<dbReference type="InterPro" id="IPR050549">
    <property type="entry name" value="MFS_Trehalose_Transporter"/>
</dbReference>
<dbReference type="OMA" id="KWTVIIG"/>
<dbReference type="eggNOG" id="KOG0254">
    <property type="taxonomic scope" value="Eukaryota"/>
</dbReference>
<dbReference type="Proteomes" id="UP000015101">
    <property type="component" value="Unassembled WGS sequence"/>
</dbReference>
<evidence type="ECO:0000313" key="11">
    <source>
        <dbReference type="EMBL" id="ESN97478.1"/>
    </source>
</evidence>
<evidence type="ECO:0000256" key="7">
    <source>
        <dbReference type="ARBA" id="ARBA00023136"/>
    </source>
</evidence>
<dbReference type="PROSITE" id="PS50850">
    <property type="entry name" value="MFS"/>
    <property type="match status" value="1"/>
</dbReference>
<dbReference type="RefSeq" id="XP_009024311.1">
    <property type="nucleotide sequence ID" value="XM_009026063.1"/>
</dbReference>
<feature type="transmembrane region" description="Helical" evidence="9">
    <location>
        <begin position="320"/>
        <end position="343"/>
    </location>
</feature>
<dbReference type="CTD" id="20195499"/>
<dbReference type="GO" id="GO:0051119">
    <property type="term" value="F:sugar transmembrane transporter activity"/>
    <property type="evidence" value="ECO:0007669"/>
    <property type="project" value="InterPro"/>
</dbReference>
<dbReference type="FunFam" id="1.20.1250.20:FF:000218">
    <property type="entry name" value="facilitated trehalose transporter Tret1"/>
    <property type="match status" value="1"/>
</dbReference>
<dbReference type="GO" id="GO:0005886">
    <property type="term" value="C:plasma membrane"/>
    <property type="evidence" value="ECO:0007669"/>
    <property type="project" value="UniProtKB-SubCell"/>
</dbReference>
<dbReference type="SUPFAM" id="SSF103473">
    <property type="entry name" value="MFS general substrate transporter"/>
    <property type="match status" value="1"/>
</dbReference>
<dbReference type="InterPro" id="IPR020846">
    <property type="entry name" value="MFS_dom"/>
</dbReference>
<feature type="transmembrane region" description="Helical" evidence="9">
    <location>
        <begin position="105"/>
        <end position="126"/>
    </location>
</feature>
<dbReference type="KEGG" id="hro:HELRODRAFT_114157"/>
<dbReference type="OrthoDB" id="6612291at2759"/>
<dbReference type="PANTHER" id="PTHR48021:SF1">
    <property type="entry name" value="GH07001P-RELATED"/>
    <property type="match status" value="1"/>
</dbReference>
<feature type="transmembrane region" description="Helical" evidence="9">
    <location>
        <begin position="401"/>
        <end position="421"/>
    </location>
</feature>
<dbReference type="PROSITE" id="PS00217">
    <property type="entry name" value="SUGAR_TRANSPORT_2"/>
    <property type="match status" value="1"/>
</dbReference>
<keyword evidence="5 9" id="KW-0812">Transmembrane</keyword>
<evidence type="ECO:0000256" key="9">
    <source>
        <dbReference type="SAM" id="Phobius"/>
    </source>
</evidence>
<dbReference type="Gene3D" id="1.20.1250.20">
    <property type="entry name" value="MFS general substrate transporter like domains"/>
    <property type="match status" value="1"/>
</dbReference>
<keyword evidence="2 8" id="KW-0813">Transport</keyword>
<dbReference type="PRINTS" id="PR00171">
    <property type="entry name" value="SUGRTRNSPORT"/>
</dbReference>
<keyword evidence="6 9" id="KW-1133">Transmembrane helix</keyword>
<evidence type="ECO:0000256" key="6">
    <source>
        <dbReference type="ARBA" id="ARBA00022989"/>
    </source>
</evidence>
<feature type="transmembrane region" description="Helical" evidence="9">
    <location>
        <begin position="433"/>
        <end position="452"/>
    </location>
</feature>
<comment type="subcellular location">
    <subcellularLocation>
        <location evidence="1">Cell membrane</location>
        <topology evidence="1">Multi-pass membrane protein</topology>
    </subcellularLocation>
</comment>
<dbReference type="EnsemblMetazoa" id="HelroT114157">
    <property type="protein sequence ID" value="HelroP114157"/>
    <property type="gene ID" value="HelroG114157"/>
</dbReference>
<evidence type="ECO:0000313" key="13">
    <source>
        <dbReference type="Proteomes" id="UP000015101"/>
    </source>
</evidence>
<evidence type="ECO:0000256" key="1">
    <source>
        <dbReference type="ARBA" id="ARBA00004651"/>
    </source>
</evidence>
<name>T1EFZ7_HELRO</name>
<evidence type="ECO:0000259" key="10">
    <source>
        <dbReference type="PROSITE" id="PS50850"/>
    </source>
</evidence>
<reference evidence="11 13" key="2">
    <citation type="journal article" date="2013" name="Nature">
        <title>Insights into bilaterian evolution from three spiralian genomes.</title>
        <authorList>
            <person name="Simakov O."/>
            <person name="Marletaz F."/>
            <person name="Cho S.J."/>
            <person name="Edsinger-Gonzales E."/>
            <person name="Havlak P."/>
            <person name="Hellsten U."/>
            <person name="Kuo D.H."/>
            <person name="Larsson T."/>
            <person name="Lv J."/>
            <person name="Arendt D."/>
            <person name="Savage R."/>
            <person name="Osoegawa K."/>
            <person name="de Jong P."/>
            <person name="Grimwood J."/>
            <person name="Chapman J.A."/>
            <person name="Shapiro H."/>
            <person name="Aerts A."/>
            <person name="Otillar R.P."/>
            <person name="Terry A.Y."/>
            <person name="Boore J.L."/>
            <person name="Grigoriev I.V."/>
            <person name="Lindberg D.R."/>
            <person name="Seaver E.C."/>
            <person name="Weisblat D.A."/>
            <person name="Putnam N.H."/>
            <person name="Rokhsar D.S."/>
        </authorList>
    </citation>
    <scope>NUCLEOTIDE SEQUENCE</scope>
</reference>
<dbReference type="GO" id="GO:0055085">
    <property type="term" value="P:transmembrane transport"/>
    <property type="evidence" value="ECO:0000318"/>
    <property type="project" value="GO_Central"/>
</dbReference>
<dbReference type="Pfam" id="PF00083">
    <property type="entry name" value="Sugar_tr"/>
    <property type="match status" value="1"/>
</dbReference>
<dbReference type="GO" id="GO:0016020">
    <property type="term" value="C:membrane"/>
    <property type="evidence" value="ECO:0000318"/>
    <property type="project" value="GO_Central"/>
</dbReference>
<organism evidence="12 13">
    <name type="scientific">Helobdella robusta</name>
    <name type="common">Californian leech</name>
    <dbReference type="NCBI Taxonomy" id="6412"/>
    <lineage>
        <taxon>Eukaryota</taxon>
        <taxon>Metazoa</taxon>
        <taxon>Spiralia</taxon>
        <taxon>Lophotrochozoa</taxon>
        <taxon>Annelida</taxon>
        <taxon>Clitellata</taxon>
        <taxon>Hirudinea</taxon>
        <taxon>Rhynchobdellida</taxon>
        <taxon>Glossiphoniidae</taxon>
        <taxon>Helobdella</taxon>
    </lineage>
</organism>
<feature type="transmembrane region" description="Helical" evidence="9">
    <location>
        <begin position="292"/>
        <end position="313"/>
    </location>
</feature>
<reference evidence="12" key="3">
    <citation type="submission" date="2015-06" db="UniProtKB">
        <authorList>
            <consortium name="EnsemblMetazoa"/>
        </authorList>
    </citation>
    <scope>IDENTIFICATION</scope>
</reference>
<dbReference type="PANTHER" id="PTHR48021">
    <property type="match status" value="1"/>
</dbReference>
<keyword evidence="4" id="KW-0762">Sugar transport</keyword>
<keyword evidence="3" id="KW-1003">Cell membrane</keyword>
<feature type="transmembrane region" description="Helical" evidence="9">
    <location>
        <begin position="12"/>
        <end position="31"/>
    </location>
</feature>
<dbReference type="AlphaFoldDB" id="T1EFZ7"/>
<dbReference type="CDD" id="cd17358">
    <property type="entry name" value="MFS_GLUT6_8_Class3_like"/>
    <property type="match status" value="1"/>
</dbReference>
<feature type="transmembrane region" description="Helical" evidence="9">
    <location>
        <begin position="138"/>
        <end position="159"/>
    </location>
</feature>
<dbReference type="GO" id="GO:0022857">
    <property type="term" value="F:transmembrane transporter activity"/>
    <property type="evidence" value="ECO:0000318"/>
    <property type="project" value="GO_Central"/>
</dbReference>
<feature type="transmembrane region" description="Helical" evidence="9">
    <location>
        <begin position="51"/>
        <end position="72"/>
    </location>
</feature>
<feature type="transmembrane region" description="Helical" evidence="9">
    <location>
        <begin position="255"/>
        <end position="286"/>
    </location>
</feature>
<evidence type="ECO:0000313" key="12">
    <source>
        <dbReference type="EnsemblMetazoa" id="HelroP114157"/>
    </source>
</evidence>
<dbReference type="InterPro" id="IPR005829">
    <property type="entry name" value="Sugar_transporter_CS"/>
</dbReference>
<feature type="transmembrane region" description="Helical" evidence="9">
    <location>
        <begin position="363"/>
        <end position="389"/>
    </location>
</feature>